<evidence type="ECO:0000313" key="9">
    <source>
        <dbReference type="EMBL" id="KAJ3428510.1"/>
    </source>
</evidence>
<evidence type="ECO:0000256" key="1">
    <source>
        <dbReference type="ARBA" id="ARBA00022527"/>
    </source>
</evidence>
<dbReference type="InterPro" id="IPR017441">
    <property type="entry name" value="Protein_kinase_ATP_BS"/>
</dbReference>
<dbReference type="SUPFAM" id="SSF56112">
    <property type="entry name" value="Protein kinase-like (PK-like)"/>
    <property type="match status" value="1"/>
</dbReference>
<dbReference type="PANTHER" id="PTHR24346:SF82">
    <property type="entry name" value="KP78A-RELATED"/>
    <property type="match status" value="1"/>
</dbReference>
<keyword evidence="4 9" id="KW-0418">Kinase</keyword>
<proteinExistence type="predicted"/>
<dbReference type="GO" id="GO:0005737">
    <property type="term" value="C:cytoplasm"/>
    <property type="evidence" value="ECO:0007669"/>
    <property type="project" value="TreeGrafter"/>
</dbReference>
<evidence type="ECO:0000259" key="8">
    <source>
        <dbReference type="PROSITE" id="PS50011"/>
    </source>
</evidence>
<organism evidence="9 10">
    <name type="scientific">Anaeramoeba flamelloides</name>
    <dbReference type="NCBI Taxonomy" id="1746091"/>
    <lineage>
        <taxon>Eukaryota</taxon>
        <taxon>Metamonada</taxon>
        <taxon>Anaeramoebidae</taxon>
        <taxon>Anaeramoeba</taxon>
    </lineage>
</organism>
<dbReference type="Pfam" id="PF00069">
    <property type="entry name" value="Pkinase"/>
    <property type="match status" value="1"/>
</dbReference>
<dbReference type="PANTHER" id="PTHR24346">
    <property type="entry name" value="MAP/MICROTUBULE AFFINITY-REGULATING KINASE"/>
    <property type="match status" value="1"/>
</dbReference>
<evidence type="ECO:0000256" key="7">
    <source>
        <dbReference type="SAM" id="MobiDB-lite"/>
    </source>
</evidence>
<keyword evidence="1" id="KW-0723">Serine/threonine-protein kinase</keyword>
<keyword evidence="2" id="KW-0808">Transferase</keyword>
<evidence type="ECO:0000256" key="4">
    <source>
        <dbReference type="ARBA" id="ARBA00022777"/>
    </source>
</evidence>
<dbReference type="SMART" id="SM00220">
    <property type="entry name" value="S_TKc"/>
    <property type="match status" value="1"/>
</dbReference>
<dbReference type="InterPro" id="IPR000719">
    <property type="entry name" value="Prot_kinase_dom"/>
</dbReference>
<feature type="compositionally biased region" description="Low complexity" evidence="7">
    <location>
        <begin position="313"/>
        <end position="327"/>
    </location>
</feature>
<protein>
    <submittedName>
        <fullName evidence="9">Map/microtubule affinity-regulating kinase</fullName>
    </submittedName>
</protein>
<feature type="binding site" evidence="6">
    <location>
        <position position="50"/>
    </location>
    <ligand>
        <name>ATP</name>
        <dbReference type="ChEBI" id="CHEBI:30616"/>
    </ligand>
</feature>
<dbReference type="GO" id="GO:0035556">
    <property type="term" value="P:intracellular signal transduction"/>
    <property type="evidence" value="ECO:0007669"/>
    <property type="project" value="TreeGrafter"/>
</dbReference>
<dbReference type="InterPro" id="IPR011009">
    <property type="entry name" value="Kinase-like_dom_sf"/>
</dbReference>
<feature type="region of interest" description="Disordered" evidence="7">
    <location>
        <begin position="312"/>
        <end position="356"/>
    </location>
</feature>
<evidence type="ECO:0000256" key="2">
    <source>
        <dbReference type="ARBA" id="ARBA00022679"/>
    </source>
</evidence>
<comment type="caution">
    <text evidence="9">The sequence shown here is derived from an EMBL/GenBank/DDBJ whole genome shotgun (WGS) entry which is preliminary data.</text>
</comment>
<dbReference type="GO" id="GO:0005524">
    <property type="term" value="F:ATP binding"/>
    <property type="evidence" value="ECO:0007669"/>
    <property type="project" value="UniProtKB-UniRule"/>
</dbReference>
<feature type="compositionally biased region" description="Basic and acidic residues" evidence="7">
    <location>
        <begin position="534"/>
        <end position="543"/>
    </location>
</feature>
<evidence type="ECO:0000256" key="5">
    <source>
        <dbReference type="ARBA" id="ARBA00022840"/>
    </source>
</evidence>
<dbReference type="AlphaFoldDB" id="A0AAV7YHS7"/>
<dbReference type="PROSITE" id="PS00108">
    <property type="entry name" value="PROTEIN_KINASE_ST"/>
    <property type="match status" value="1"/>
</dbReference>
<dbReference type="EMBL" id="JANTQA010000057">
    <property type="protein sequence ID" value="KAJ3428510.1"/>
    <property type="molecule type" value="Genomic_DNA"/>
</dbReference>
<evidence type="ECO:0000256" key="3">
    <source>
        <dbReference type="ARBA" id="ARBA00022741"/>
    </source>
</evidence>
<dbReference type="Proteomes" id="UP001146793">
    <property type="component" value="Unassembled WGS sequence"/>
</dbReference>
<dbReference type="InterPro" id="IPR008271">
    <property type="entry name" value="Ser/Thr_kinase_AS"/>
</dbReference>
<feature type="compositionally biased region" description="Basic residues" evidence="7">
    <location>
        <begin position="482"/>
        <end position="533"/>
    </location>
</feature>
<sequence length="552" mass="64646">MTFPLLESKFLPKRRIFNEIYEIYETIGIGSMSKVKFGINKKNGKKVAIKIISRVKFKIDSQLTLLFQREKDILKKLHHKNIVKFYAAYQSKNNYYLITKYIKGWELLEVVNHTGIISEFTAYKIWLQIVRAINYCHSQNIVHRDIKPENIIINKKYQIKLIDFGISNFEKKNEFLSTNCGSPLYTAPEVSKGKDYKGKKADVWSLGVILYLLVCGKLPFNDHNRIVPNDIQYPQNLSHSLVSLIKKTLRYQSMKRPSCKKILKHEWMMENKKLEKILKHEVIKFPKMNNYQILKKNFKINQSNIIQNDIYRSTGSSDSTTETTNDIENTESEGVSDHKDEKKQSNRDINTKFSTNERKLFQQNHNILDLPNNLMGINNSIKLEIMNFENEMIKLTKSKDSKFKKIIKSFRNKIKPLKRKKLKEIDFVENNSQFIITENLSQTEDELEMEKEIKNKHELNNENKNKIVIGIEKNINMVVEKKKGKRKGKGKGKGKGKEKRKGKGKGKGKGKRKGKGKGKEKKRKRKRKKKKKIIGFEKEEKGIIKIKNKTKK</sequence>
<gene>
    <name evidence="9" type="ORF">M0812_23834</name>
</gene>
<feature type="domain" description="Protein kinase" evidence="8">
    <location>
        <begin position="21"/>
        <end position="268"/>
    </location>
</feature>
<dbReference type="FunFam" id="1.10.510.10:FF:000571">
    <property type="entry name" value="Maternal embryonic leucine zipper kinase"/>
    <property type="match status" value="1"/>
</dbReference>
<dbReference type="PROSITE" id="PS00107">
    <property type="entry name" value="PROTEIN_KINASE_ATP"/>
    <property type="match status" value="1"/>
</dbReference>
<feature type="compositionally biased region" description="Basic and acidic residues" evidence="7">
    <location>
        <begin position="335"/>
        <end position="356"/>
    </location>
</feature>
<keyword evidence="3 6" id="KW-0547">Nucleotide-binding</keyword>
<evidence type="ECO:0000313" key="10">
    <source>
        <dbReference type="Proteomes" id="UP001146793"/>
    </source>
</evidence>
<keyword evidence="5 6" id="KW-0067">ATP-binding</keyword>
<evidence type="ECO:0000256" key="6">
    <source>
        <dbReference type="PROSITE-ProRule" id="PRU10141"/>
    </source>
</evidence>
<reference evidence="9" key="1">
    <citation type="submission" date="2022-08" db="EMBL/GenBank/DDBJ databases">
        <title>Novel sulphate-reducing endosymbionts in the free-living metamonad Anaeramoeba.</title>
        <authorList>
            <person name="Jerlstrom-Hultqvist J."/>
            <person name="Cepicka I."/>
            <person name="Gallot-Lavallee L."/>
            <person name="Salas-Leiva D."/>
            <person name="Curtis B.A."/>
            <person name="Zahonova K."/>
            <person name="Pipaliya S."/>
            <person name="Dacks J."/>
            <person name="Roger A.J."/>
        </authorList>
    </citation>
    <scope>NUCLEOTIDE SEQUENCE</scope>
    <source>
        <strain evidence="9">Busselton2</strain>
    </source>
</reference>
<dbReference type="GO" id="GO:0004674">
    <property type="term" value="F:protein serine/threonine kinase activity"/>
    <property type="evidence" value="ECO:0007669"/>
    <property type="project" value="UniProtKB-KW"/>
</dbReference>
<dbReference type="PROSITE" id="PS50011">
    <property type="entry name" value="PROTEIN_KINASE_DOM"/>
    <property type="match status" value="1"/>
</dbReference>
<name>A0AAV7YHS7_9EUKA</name>
<feature type="region of interest" description="Disordered" evidence="7">
    <location>
        <begin position="478"/>
        <end position="552"/>
    </location>
</feature>
<dbReference type="Gene3D" id="1.10.510.10">
    <property type="entry name" value="Transferase(Phosphotransferase) domain 1"/>
    <property type="match status" value="1"/>
</dbReference>
<accession>A0AAV7YHS7</accession>